<evidence type="ECO:0000256" key="2">
    <source>
        <dbReference type="ARBA" id="ARBA00009396"/>
    </source>
</evidence>
<evidence type="ECO:0000256" key="11">
    <source>
        <dbReference type="HAMAP-Rule" id="MF_01025"/>
    </source>
</evidence>
<dbReference type="NCBIfam" id="TIGR00973">
    <property type="entry name" value="leuA_bact"/>
    <property type="match status" value="1"/>
</dbReference>
<dbReference type="GO" id="GO:0003985">
    <property type="term" value="F:acetyl-CoA C-acetyltransferase activity"/>
    <property type="evidence" value="ECO:0007669"/>
    <property type="project" value="UniProtKB-UniRule"/>
</dbReference>
<dbReference type="InterPro" id="IPR050073">
    <property type="entry name" value="2-IPM_HCS-like"/>
</dbReference>
<evidence type="ECO:0000256" key="3">
    <source>
        <dbReference type="ARBA" id="ARBA00012973"/>
    </source>
</evidence>
<dbReference type="FunFam" id="3.20.20.70:FF:000010">
    <property type="entry name" value="2-isopropylmalate synthase"/>
    <property type="match status" value="1"/>
</dbReference>
<dbReference type="EC" id="2.3.3.13" evidence="3 11"/>
<dbReference type="AlphaFoldDB" id="A0A9X2QA70"/>
<gene>
    <name evidence="11" type="primary">leuA</name>
    <name evidence="12" type="ORF">GGP61_000175</name>
</gene>
<dbReference type="CDD" id="cd07940">
    <property type="entry name" value="DRE_TIM_IPMS"/>
    <property type="match status" value="1"/>
</dbReference>
<reference evidence="12" key="1">
    <citation type="submission" date="2022-08" db="EMBL/GenBank/DDBJ databases">
        <title>Genomic Encyclopedia of Type Strains, Phase V (KMG-V): Genome sequencing to study the core and pangenomes of soil and plant-associated prokaryotes.</title>
        <authorList>
            <person name="Whitman W."/>
        </authorList>
    </citation>
    <scope>NUCLEOTIDE SEQUENCE</scope>
    <source>
        <strain evidence="12">SP3049</strain>
    </source>
</reference>
<dbReference type="InterPro" id="IPR002034">
    <property type="entry name" value="AIPM/Hcit_synth_CS"/>
</dbReference>
<feature type="binding site" evidence="11">
    <location>
        <position position="211"/>
    </location>
    <ligand>
        <name>Mn(2+)</name>
        <dbReference type="ChEBI" id="CHEBI:29035"/>
    </ligand>
</feature>
<dbReference type="InterPro" id="IPR036230">
    <property type="entry name" value="LeuA_allosteric_dom_sf"/>
</dbReference>
<dbReference type="GO" id="GO:0009098">
    <property type="term" value="P:L-leucine biosynthetic process"/>
    <property type="evidence" value="ECO:0007669"/>
    <property type="project" value="UniProtKB-UniRule"/>
</dbReference>
<keyword evidence="9 11" id="KW-0464">Manganese</keyword>
<evidence type="ECO:0000256" key="1">
    <source>
        <dbReference type="ARBA" id="ARBA00004689"/>
    </source>
</evidence>
<dbReference type="Pfam" id="PF22617">
    <property type="entry name" value="HCS_D2"/>
    <property type="match status" value="1"/>
</dbReference>
<dbReference type="GO" id="GO:0005737">
    <property type="term" value="C:cytoplasm"/>
    <property type="evidence" value="ECO:0007669"/>
    <property type="project" value="UniProtKB-UniRule"/>
</dbReference>
<dbReference type="NCBIfam" id="NF002086">
    <property type="entry name" value="PRK00915.1-3"/>
    <property type="match status" value="1"/>
</dbReference>
<dbReference type="Gene3D" id="1.10.238.260">
    <property type="match status" value="1"/>
</dbReference>
<comment type="cofactor">
    <cofactor evidence="11">
        <name>Mn(2+)</name>
        <dbReference type="ChEBI" id="CHEBI:29035"/>
    </cofactor>
</comment>
<comment type="subunit">
    <text evidence="11">Homodimer.</text>
</comment>
<dbReference type="PROSITE" id="PS00816">
    <property type="entry name" value="AIPM_HOMOCIT_SYNTH_2"/>
    <property type="match status" value="1"/>
</dbReference>
<dbReference type="SMART" id="SM00917">
    <property type="entry name" value="LeuA_dimer"/>
    <property type="match status" value="1"/>
</dbReference>
<comment type="pathway">
    <text evidence="1 11">Amino-acid biosynthesis; L-leucine biosynthesis; L-leucine from 3-methyl-2-oxobutanoate: step 1/4.</text>
</comment>
<keyword evidence="8 11" id="KW-0479">Metal-binding</keyword>
<evidence type="ECO:0000313" key="13">
    <source>
        <dbReference type="Proteomes" id="UP001155057"/>
    </source>
</evidence>
<comment type="catalytic activity">
    <reaction evidence="11">
        <text>3-methyl-2-oxobutanoate + acetyl-CoA + H2O = (2S)-2-isopropylmalate + CoA + H(+)</text>
        <dbReference type="Rhea" id="RHEA:21524"/>
        <dbReference type="ChEBI" id="CHEBI:1178"/>
        <dbReference type="ChEBI" id="CHEBI:11851"/>
        <dbReference type="ChEBI" id="CHEBI:15377"/>
        <dbReference type="ChEBI" id="CHEBI:15378"/>
        <dbReference type="ChEBI" id="CHEBI:57287"/>
        <dbReference type="ChEBI" id="CHEBI:57288"/>
        <dbReference type="EC" id="2.3.3.13"/>
    </reaction>
</comment>
<dbReference type="PANTHER" id="PTHR10277:SF9">
    <property type="entry name" value="2-ISOPROPYLMALATE SYNTHASE 1, CHLOROPLASTIC-RELATED"/>
    <property type="match status" value="1"/>
</dbReference>
<dbReference type="InterPro" id="IPR005671">
    <property type="entry name" value="LeuA_bact_synth"/>
</dbReference>
<dbReference type="PROSITE" id="PS50991">
    <property type="entry name" value="PYR_CT"/>
    <property type="match status" value="1"/>
</dbReference>
<evidence type="ECO:0000256" key="9">
    <source>
        <dbReference type="ARBA" id="ARBA00023211"/>
    </source>
</evidence>
<feature type="region of interest" description="Regulatory domain" evidence="11">
    <location>
        <begin position="415"/>
        <end position="546"/>
    </location>
</feature>
<keyword evidence="10 11" id="KW-0100">Branched-chain amino acid biosynthesis</keyword>
<protein>
    <recommendedName>
        <fullName evidence="4 11">2-isopropylmalate synthase</fullName>
        <ecNumber evidence="3 11">2.3.3.13</ecNumber>
    </recommendedName>
    <alternativeName>
        <fullName evidence="11">Alpha-IPM synthase</fullName>
    </alternativeName>
    <alternativeName>
        <fullName evidence="11">Alpha-isopropylmalate synthase</fullName>
    </alternativeName>
</protein>
<dbReference type="GeneID" id="83729094"/>
<evidence type="ECO:0000256" key="6">
    <source>
        <dbReference type="ARBA" id="ARBA00022605"/>
    </source>
</evidence>
<dbReference type="SUPFAM" id="SSF51569">
    <property type="entry name" value="Aldolase"/>
    <property type="match status" value="1"/>
</dbReference>
<comment type="function">
    <text evidence="11">Catalyzes the condensation of the acetyl group of acetyl-CoA with 3-methyl-2-oxobutanoate (2-ketoisovalerate) to form 3-carboxy-3-hydroxy-4-methylpentanoate (2-isopropylmalate).</text>
</comment>
<accession>A0A9X2QA70</accession>
<dbReference type="EMBL" id="JANUAE010000001">
    <property type="protein sequence ID" value="MCS3708588.1"/>
    <property type="molecule type" value="Genomic_DNA"/>
</dbReference>
<evidence type="ECO:0000256" key="4">
    <source>
        <dbReference type="ARBA" id="ARBA00018198"/>
    </source>
</evidence>
<keyword evidence="11" id="KW-0963">Cytoplasm</keyword>
<dbReference type="Pfam" id="PF08502">
    <property type="entry name" value="LeuA_dimer"/>
    <property type="match status" value="1"/>
</dbReference>
<evidence type="ECO:0000256" key="7">
    <source>
        <dbReference type="ARBA" id="ARBA00022679"/>
    </source>
</evidence>
<dbReference type="Gene3D" id="3.30.160.270">
    <property type="match status" value="1"/>
</dbReference>
<keyword evidence="6 11" id="KW-0028">Amino-acid biosynthesis</keyword>
<comment type="caution">
    <text evidence="12">The sequence shown here is derived from an EMBL/GenBank/DDBJ whole genome shotgun (WGS) entry which is preliminary data.</text>
</comment>
<dbReference type="Proteomes" id="UP001155057">
    <property type="component" value="Unassembled WGS sequence"/>
</dbReference>
<evidence type="ECO:0000256" key="5">
    <source>
        <dbReference type="ARBA" id="ARBA00022430"/>
    </source>
</evidence>
<dbReference type="PANTHER" id="PTHR10277">
    <property type="entry name" value="HOMOCITRATE SYNTHASE-RELATED"/>
    <property type="match status" value="1"/>
</dbReference>
<comment type="similarity">
    <text evidence="2 11">Belongs to the alpha-IPM synthase/homocitrate synthase family. LeuA type 1 subfamily.</text>
</comment>
<dbReference type="PROSITE" id="PS00815">
    <property type="entry name" value="AIPM_HOMOCIT_SYNTH_1"/>
    <property type="match status" value="1"/>
</dbReference>
<keyword evidence="5 11" id="KW-0432">Leucine biosynthesis</keyword>
<dbReference type="SUPFAM" id="SSF110921">
    <property type="entry name" value="2-isopropylmalate synthase LeuA, allosteric (dimerisation) domain"/>
    <property type="match status" value="1"/>
</dbReference>
<dbReference type="Pfam" id="PF00682">
    <property type="entry name" value="HMGL-like"/>
    <property type="match status" value="1"/>
</dbReference>
<dbReference type="InterPro" id="IPR013785">
    <property type="entry name" value="Aldolase_TIM"/>
</dbReference>
<sequence length="546" mass="58436">MSDSITIFDTTLRDGEQAPGASMTVPEKVHIAHKLADLNVDVIEAGFPISSPAQTEAVTRIATEVDGPVTCALARTKEDDIDAAGEALADGTDTRLHTFIATSDVHIEAKFDKLGNTMTEKREAIIQRAVRAIEQALTYTDNVEFSAEDAGRTDPEFLCEVVQAAAEAGATTINIPDTTGYCAPSEYTDLLETVVDCLPDPDAVTLSTHCHDDLGLATANTLAGIRAGARQVECTINGIGERAGNAALEEIVMALTVRADAFDVTADVHTEHLTPTSQTVSAATGFPVQPNKAIVGSNAFSHEAGIHQHGVLEERTTYEIMSAADVGQDAEQIRLGRHSGRHGLFNRLEAMGYAVPEGHRDALYDRFLDLADRKKEVFEEDLEQMMNDFGGDAVAAATGLPDNGAALNGGTPAYRLDQFSVHLSSDDEAKVSVRLQRDDGSAREEQATGEGPVDALYRALDHAVDAPHTLVDYSIRSISEGADAQGEVEVTIRYGENQFAGTARNTDVIRASAEAYVDALNRLVAAQEHAESVEFVQNGIMHTYGE</sequence>
<keyword evidence="12" id="KW-0012">Acyltransferase</keyword>
<dbReference type="InterPro" id="IPR000891">
    <property type="entry name" value="PYR_CT"/>
</dbReference>
<dbReference type="GO" id="GO:0030145">
    <property type="term" value="F:manganese ion binding"/>
    <property type="evidence" value="ECO:0007669"/>
    <property type="project" value="UniProtKB-UniRule"/>
</dbReference>
<keyword evidence="7 11" id="KW-0808">Transferase</keyword>
<evidence type="ECO:0000256" key="10">
    <source>
        <dbReference type="ARBA" id="ARBA00023304"/>
    </source>
</evidence>
<dbReference type="FunFam" id="1.10.238.260:FF:000001">
    <property type="entry name" value="2-isopropylmalate synthase"/>
    <property type="match status" value="1"/>
</dbReference>
<dbReference type="HAMAP" id="MF_01025">
    <property type="entry name" value="LeuA_type1"/>
    <property type="match status" value="1"/>
</dbReference>
<evidence type="ECO:0000256" key="8">
    <source>
        <dbReference type="ARBA" id="ARBA00022723"/>
    </source>
</evidence>
<dbReference type="RefSeq" id="WP_118829153.1">
    <property type="nucleotide sequence ID" value="NZ_CALTSL010000003.1"/>
</dbReference>
<feature type="binding site" evidence="11">
    <location>
        <position position="245"/>
    </location>
    <ligand>
        <name>Mn(2+)</name>
        <dbReference type="ChEBI" id="CHEBI:29035"/>
    </ligand>
</feature>
<dbReference type="Gene3D" id="3.20.20.70">
    <property type="entry name" value="Aldolase class I"/>
    <property type="match status" value="1"/>
</dbReference>
<dbReference type="InterPro" id="IPR054691">
    <property type="entry name" value="LeuA/HCS_post-cat"/>
</dbReference>
<name>A0A9X2QA70_9BACT</name>
<dbReference type="InterPro" id="IPR013709">
    <property type="entry name" value="2-isopropylmalate_synth_dimer"/>
</dbReference>
<feature type="binding site" evidence="11">
    <location>
        <position position="209"/>
    </location>
    <ligand>
        <name>Mn(2+)</name>
        <dbReference type="ChEBI" id="CHEBI:29035"/>
    </ligand>
</feature>
<feature type="binding site" evidence="11">
    <location>
        <position position="14"/>
    </location>
    <ligand>
        <name>Mn(2+)</name>
        <dbReference type="ChEBI" id="CHEBI:29035"/>
    </ligand>
</feature>
<proteinExistence type="inferred from homology"/>
<organism evidence="12 13">
    <name type="scientific">Salinibacter ruber</name>
    <dbReference type="NCBI Taxonomy" id="146919"/>
    <lineage>
        <taxon>Bacteria</taxon>
        <taxon>Pseudomonadati</taxon>
        <taxon>Rhodothermota</taxon>
        <taxon>Rhodothermia</taxon>
        <taxon>Rhodothermales</taxon>
        <taxon>Salinibacteraceae</taxon>
        <taxon>Salinibacter</taxon>
    </lineage>
</organism>
<evidence type="ECO:0000313" key="12">
    <source>
        <dbReference type="EMBL" id="MCS3708588.1"/>
    </source>
</evidence>
<dbReference type="GO" id="GO:0003852">
    <property type="term" value="F:2-isopropylmalate synthase activity"/>
    <property type="evidence" value="ECO:0007669"/>
    <property type="project" value="UniProtKB-UniRule"/>
</dbReference>